<reference evidence="3 4" key="1">
    <citation type="submission" date="2017-04" db="EMBL/GenBank/DDBJ databases">
        <authorList>
            <person name="Afonso C.L."/>
            <person name="Miller P.J."/>
            <person name="Scott M.A."/>
            <person name="Spackman E."/>
            <person name="Goraichik I."/>
            <person name="Dimitrov K.M."/>
            <person name="Suarez D.L."/>
            <person name="Swayne D.E."/>
        </authorList>
    </citation>
    <scope>NUCLEOTIDE SEQUENCE [LARGE SCALE GENOMIC DNA]</scope>
    <source>
        <strain evidence="3 4">DSM 23236</strain>
    </source>
</reference>
<dbReference type="InterPro" id="IPR003594">
    <property type="entry name" value="HATPase_dom"/>
</dbReference>
<dbReference type="EMBL" id="FWXD01000005">
    <property type="protein sequence ID" value="SMC20930.1"/>
    <property type="molecule type" value="Genomic_DNA"/>
</dbReference>
<dbReference type="InterPro" id="IPR050640">
    <property type="entry name" value="Bact_2-comp_sensor_kinase"/>
</dbReference>
<accession>A0A1W1XAQ6</accession>
<feature type="transmembrane region" description="Helical" evidence="1">
    <location>
        <begin position="45"/>
        <end position="66"/>
    </location>
</feature>
<organism evidence="3 4">
    <name type="scientific">Andreprevotia lacus DSM 23236</name>
    <dbReference type="NCBI Taxonomy" id="1121001"/>
    <lineage>
        <taxon>Bacteria</taxon>
        <taxon>Pseudomonadati</taxon>
        <taxon>Pseudomonadota</taxon>
        <taxon>Betaproteobacteria</taxon>
        <taxon>Neisseriales</taxon>
        <taxon>Chitinibacteraceae</taxon>
        <taxon>Andreprevotia</taxon>
    </lineage>
</organism>
<evidence type="ECO:0000256" key="1">
    <source>
        <dbReference type="SAM" id="Phobius"/>
    </source>
</evidence>
<feature type="transmembrane region" description="Helical" evidence="1">
    <location>
        <begin position="109"/>
        <end position="128"/>
    </location>
</feature>
<keyword evidence="3" id="KW-0808">Transferase</keyword>
<keyword evidence="1" id="KW-0812">Transmembrane</keyword>
<dbReference type="STRING" id="1121001.SAMN02745857_01080"/>
<gene>
    <name evidence="3" type="ORF">SAMN02745857_01080</name>
</gene>
<dbReference type="AlphaFoldDB" id="A0A1W1XAQ6"/>
<evidence type="ECO:0000313" key="4">
    <source>
        <dbReference type="Proteomes" id="UP000192761"/>
    </source>
</evidence>
<dbReference type="SMART" id="SM00387">
    <property type="entry name" value="HATPase_c"/>
    <property type="match status" value="1"/>
</dbReference>
<dbReference type="Gene3D" id="3.30.565.10">
    <property type="entry name" value="Histidine kinase-like ATPase, C-terminal domain"/>
    <property type="match status" value="1"/>
</dbReference>
<keyword evidence="1" id="KW-0472">Membrane</keyword>
<dbReference type="RefSeq" id="WP_084089689.1">
    <property type="nucleotide sequence ID" value="NZ_FWXD01000005.1"/>
</dbReference>
<dbReference type="Proteomes" id="UP000192761">
    <property type="component" value="Unassembled WGS sequence"/>
</dbReference>
<protein>
    <submittedName>
        <fullName evidence="3">Histidine kinase-, DNA gyrase B-, and HSP90-like ATPase</fullName>
    </submittedName>
</protein>
<evidence type="ECO:0000313" key="3">
    <source>
        <dbReference type="EMBL" id="SMC20930.1"/>
    </source>
</evidence>
<dbReference type="Pfam" id="PF06580">
    <property type="entry name" value="His_kinase"/>
    <property type="match status" value="1"/>
</dbReference>
<name>A0A1W1XAQ6_9NEIS</name>
<keyword evidence="4" id="KW-1185">Reference proteome</keyword>
<dbReference type="InterPro" id="IPR036890">
    <property type="entry name" value="HATPase_C_sf"/>
</dbReference>
<keyword evidence="3" id="KW-0418">Kinase</keyword>
<evidence type="ECO:0000259" key="2">
    <source>
        <dbReference type="SMART" id="SM00387"/>
    </source>
</evidence>
<sequence length="355" mass="37784">MSGHILPLATAQPAPHTLLRWLGGLALCAGLLLAAQLLPRPLRTGWQAGFVLCLSGHAAGDLALVLRARWRPGFSLPGALACLLPAVLAGSVVGWLAYRHWVANAPLRLLPDAAALACPLLLALALLLQQLRQQRRAQLAQEAQWRADEQARTERRLLEQELRALQAQIEPHFLYNTLASVQQLIATEPAQAGALTTHMIAYLRAALPGLRASSSTVAQELALASHYLEIMRIRLGSRFSFAVHASAAAADLPFPPAVLMSVVENAVQHGIEPKPGPVHIAITAEVDGEALQLTVRDNGAGLPATVHDGNGLGNLRERLHKLHGVAARFSLQADAHTGGRGDTIACITIPLPPSP</sequence>
<feature type="transmembrane region" description="Helical" evidence="1">
    <location>
        <begin position="21"/>
        <end position="39"/>
    </location>
</feature>
<keyword evidence="1" id="KW-1133">Transmembrane helix</keyword>
<feature type="domain" description="Histidine kinase/HSP90-like ATPase" evidence="2">
    <location>
        <begin position="254"/>
        <end position="353"/>
    </location>
</feature>
<dbReference type="OrthoDB" id="2514702at2"/>
<dbReference type="GO" id="GO:0000155">
    <property type="term" value="F:phosphorelay sensor kinase activity"/>
    <property type="evidence" value="ECO:0007669"/>
    <property type="project" value="InterPro"/>
</dbReference>
<dbReference type="GO" id="GO:0016020">
    <property type="term" value="C:membrane"/>
    <property type="evidence" value="ECO:0007669"/>
    <property type="project" value="InterPro"/>
</dbReference>
<dbReference type="PANTHER" id="PTHR34220:SF9">
    <property type="entry name" value="SIGNAL TRANSDUCTION HISTIDINE KINASE INTERNAL REGION DOMAIN-CONTAINING PROTEIN"/>
    <property type="match status" value="1"/>
</dbReference>
<dbReference type="Pfam" id="PF02518">
    <property type="entry name" value="HATPase_c"/>
    <property type="match status" value="1"/>
</dbReference>
<dbReference type="SUPFAM" id="SSF55874">
    <property type="entry name" value="ATPase domain of HSP90 chaperone/DNA topoisomerase II/histidine kinase"/>
    <property type="match status" value="1"/>
</dbReference>
<dbReference type="PANTHER" id="PTHR34220">
    <property type="entry name" value="SENSOR HISTIDINE KINASE YPDA"/>
    <property type="match status" value="1"/>
</dbReference>
<dbReference type="InterPro" id="IPR010559">
    <property type="entry name" value="Sig_transdc_His_kin_internal"/>
</dbReference>
<proteinExistence type="predicted"/>
<feature type="transmembrane region" description="Helical" evidence="1">
    <location>
        <begin position="78"/>
        <end position="97"/>
    </location>
</feature>